<evidence type="ECO:0000256" key="5">
    <source>
        <dbReference type="ARBA" id="ARBA00022692"/>
    </source>
</evidence>
<feature type="transmembrane region" description="Helical" evidence="8">
    <location>
        <begin position="169"/>
        <end position="187"/>
    </location>
</feature>
<feature type="transmembrane region" description="Helical" evidence="8">
    <location>
        <begin position="214"/>
        <end position="235"/>
    </location>
</feature>
<dbReference type="EMBL" id="BAABRI010000004">
    <property type="protein sequence ID" value="GAA5481629.1"/>
    <property type="molecule type" value="Genomic_DNA"/>
</dbReference>
<dbReference type="Pfam" id="PF02028">
    <property type="entry name" value="BCCT"/>
    <property type="match status" value="1"/>
</dbReference>
<evidence type="ECO:0000256" key="1">
    <source>
        <dbReference type="ARBA" id="ARBA00004651"/>
    </source>
</evidence>
<name>A0ABP9UJX0_9BACT</name>
<dbReference type="InterPro" id="IPR000060">
    <property type="entry name" value="BCCT_transptr"/>
</dbReference>
<keyword evidence="3" id="KW-0813">Transport</keyword>
<dbReference type="PANTHER" id="PTHR30047">
    <property type="entry name" value="HIGH-AFFINITY CHOLINE TRANSPORT PROTEIN-RELATED"/>
    <property type="match status" value="1"/>
</dbReference>
<dbReference type="PROSITE" id="PS01303">
    <property type="entry name" value="BCCT"/>
    <property type="match status" value="1"/>
</dbReference>
<protein>
    <submittedName>
        <fullName evidence="9">Glycine betaine/proline betaine transporter BetS</fullName>
    </submittedName>
</protein>
<dbReference type="InterPro" id="IPR018093">
    <property type="entry name" value="BCCT_CS"/>
</dbReference>
<keyword evidence="10" id="KW-1185">Reference proteome</keyword>
<keyword evidence="4" id="KW-1003">Cell membrane</keyword>
<evidence type="ECO:0000256" key="2">
    <source>
        <dbReference type="ARBA" id="ARBA00005658"/>
    </source>
</evidence>
<evidence type="ECO:0000256" key="7">
    <source>
        <dbReference type="ARBA" id="ARBA00023136"/>
    </source>
</evidence>
<evidence type="ECO:0000313" key="10">
    <source>
        <dbReference type="Proteomes" id="UP001476282"/>
    </source>
</evidence>
<sequence>MSEKPTHLPEEARDDAHSPDYIKIGPLEFHPIVFPVSALLIILFTIGGGIWALHDAAGAEAAFNAAKTWMSDSFGWFFVLSVNALLLVAILLASTRLGDVRLGGRLAKPDFSYPSWFAMLFSAGMGIGLVFWSVAEPIYHYQSPPNISLVAAPAGERIAMSLTFFHWGLHAWGVYTVVAAAIAFFAYNRKLPLTIRSTFYPLLGERVRGPIGHAIDILAVVATLFGVATSLGFGVQQVNSGLHFLMPETVAAASGDGAATSLGLSGTTVQIILITLITLIATGSVVSGLDKGIKFLSNTNMFIAGALLLMVLILGPTAHLLDAFVQNLGSYLARFLSMAFWTEAYQADSNGNPEHWQNGWTIFYWAWWIAWSPFVGMFIARISYGRTIREFALGVLLVPTLVTFFWLTVFGNTALYEEVIGGGGIVAAVGEDVSTALFVLLERFPWAGVTGTIAIFVIVTFFVTSSDSGSLVIDTITGGGHPNPPVIQKIFWALLEGAVAAVLLLCGGLSALQTASIITGFPFAIVLLLMAWSLLKGLKQAQLEQRHEEELDEIREVAAEERSRQAPNP</sequence>
<comment type="similarity">
    <text evidence="2">Belongs to the BCCT transporter (TC 2.A.15) family.</text>
</comment>
<proteinExistence type="inferred from homology"/>
<evidence type="ECO:0000313" key="9">
    <source>
        <dbReference type="EMBL" id="GAA5481629.1"/>
    </source>
</evidence>
<feature type="transmembrane region" description="Helical" evidence="8">
    <location>
        <begin position="269"/>
        <end position="289"/>
    </location>
</feature>
<feature type="transmembrane region" description="Helical" evidence="8">
    <location>
        <begin position="391"/>
        <end position="409"/>
    </location>
</feature>
<feature type="transmembrane region" description="Helical" evidence="8">
    <location>
        <begin position="116"/>
        <end position="135"/>
    </location>
</feature>
<feature type="transmembrane region" description="Helical" evidence="8">
    <location>
        <begin position="74"/>
        <end position="95"/>
    </location>
</feature>
<evidence type="ECO:0000256" key="3">
    <source>
        <dbReference type="ARBA" id="ARBA00022448"/>
    </source>
</evidence>
<evidence type="ECO:0000256" key="6">
    <source>
        <dbReference type="ARBA" id="ARBA00022989"/>
    </source>
</evidence>
<dbReference type="PANTHER" id="PTHR30047:SF7">
    <property type="entry name" value="HIGH-AFFINITY CHOLINE TRANSPORT PROTEIN"/>
    <property type="match status" value="1"/>
</dbReference>
<dbReference type="Proteomes" id="UP001476282">
    <property type="component" value="Unassembled WGS sequence"/>
</dbReference>
<feature type="transmembrane region" description="Helical" evidence="8">
    <location>
        <begin position="517"/>
        <end position="535"/>
    </location>
</feature>
<dbReference type="RefSeq" id="WP_353565781.1">
    <property type="nucleotide sequence ID" value="NZ_BAABRI010000004.1"/>
</dbReference>
<gene>
    <name evidence="9" type="primary">betS</name>
    <name evidence="9" type="ORF">Hsar01_00840</name>
</gene>
<accession>A0ABP9UJX0</accession>
<keyword evidence="7 8" id="KW-0472">Membrane</keyword>
<keyword evidence="5 8" id="KW-0812">Transmembrane</keyword>
<keyword evidence="6 8" id="KW-1133">Transmembrane helix</keyword>
<feature type="transmembrane region" description="Helical" evidence="8">
    <location>
        <begin position="301"/>
        <end position="321"/>
    </location>
</feature>
<feature type="transmembrane region" description="Helical" evidence="8">
    <location>
        <begin position="32"/>
        <end position="54"/>
    </location>
</feature>
<comment type="caution">
    <text evidence="9">The sequence shown here is derived from an EMBL/GenBank/DDBJ whole genome shotgun (WGS) entry which is preliminary data.</text>
</comment>
<reference evidence="9 10" key="1">
    <citation type="submission" date="2024-02" db="EMBL/GenBank/DDBJ databases">
        <title>Haloferula sargassicola NBRC 104335.</title>
        <authorList>
            <person name="Ichikawa N."/>
            <person name="Katano-Makiyama Y."/>
            <person name="Hidaka K."/>
        </authorList>
    </citation>
    <scope>NUCLEOTIDE SEQUENCE [LARGE SCALE GENOMIC DNA]</scope>
    <source>
        <strain evidence="9 10">NBRC 104335</strain>
    </source>
</reference>
<evidence type="ECO:0000256" key="8">
    <source>
        <dbReference type="SAM" id="Phobius"/>
    </source>
</evidence>
<feature type="transmembrane region" description="Helical" evidence="8">
    <location>
        <begin position="444"/>
        <end position="463"/>
    </location>
</feature>
<comment type="subcellular location">
    <subcellularLocation>
        <location evidence="1">Cell membrane</location>
        <topology evidence="1">Multi-pass membrane protein</topology>
    </subcellularLocation>
</comment>
<dbReference type="NCBIfam" id="TIGR00842">
    <property type="entry name" value="bcct"/>
    <property type="match status" value="1"/>
</dbReference>
<evidence type="ECO:0000256" key="4">
    <source>
        <dbReference type="ARBA" id="ARBA00022475"/>
    </source>
</evidence>
<feature type="transmembrane region" description="Helical" evidence="8">
    <location>
        <begin position="490"/>
        <end position="511"/>
    </location>
</feature>
<feature type="transmembrane region" description="Helical" evidence="8">
    <location>
        <begin position="362"/>
        <end position="384"/>
    </location>
</feature>
<organism evidence="9 10">
    <name type="scientific">Haloferula sargassicola</name>
    <dbReference type="NCBI Taxonomy" id="490096"/>
    <lineage>
        <taxon>Bacteria</taxon>
        <taxon>Pseudomonadati</taxon>
        <taxon>Verrucomicrobiota</taxon>
        <taxon>Verrucomicrobiia</taxon>
        <taxon>Verrucomicrobiales</taxon>
        <taxon>Verrucomicrobiaceae</taxon>
        <taxon>Haloferula</taxon>
    </lineage>
</organism>